<evidence type="ECO:0000313" key="8">
    <source>
        <dbReference type="EMBL" id="GAA1968656.1"/>
    </source>
</evidence>
<comment type="subcellular location">
    <subcellularLocation>
        <location evidence="6">Cell membrane</location>
        <topology evidence="6">Multi-pass membrane protein</topology>
    </subcellularLocation>
    <subcellularLocation>
        <location evidence="1">Membrane</location>
        <topology evidence="1">Multi-pass membrane protein</topology>
    </subcellularLocation>
</comment>
<dbReference type="RefSeq" id="WP_344657516.1">
    <property type="nucleotide sequence ID" value="NZ_BAAAQM010000014.1"/>
</dbReference>
<evidence type="ECO:0000256" key="3">
    <source>
        <dbReference type="ARBA" id="ARBA00022989"/>
    </source>
</evidence>
<keyword evidence="9" id="KW-1185">Reference proteome</keyword>
<comment type="caution">
    <text evidence="8">The sequence shown here is derived from an EMBL/GenBank/DDBJ whole genome shotgun (WGS) entry which is preliminary data.</text>
</comment>
<dbReference type="Pfam" id="PF01061">
    <property type="entry name" value="ABC2_membrane"/>
    <property type="match status" value="1"/>
</dbReference>
<keyword evidence="5" id="KW-0046">Antibiotic resistance</keyword>
<dbReference type="PANTHER" id="PTHR43229:SF2">
    <property type="entry name" value="NODULATION PROTEIN J"/>
    <property type="match status" value="1"/>
</dbReference>
<feature type="transmembrane region" description="Helical" evidence="6">
    <location>
        <begin position="78"/>
        <end position="100"/>
    </location>
</feature>
<proteinExistence type="inferred from homology"/>
<protein>
    <recommendedName>
        <fullName evidence="6">Transport permease protein</fullName>
    </recommendedName>
</protein>
<dbReference type="InterPro" id="IPR000412">
    <property type="entry name" value="ABC_2_transport"/>
</dbReference>
<feature type="transmembrane region" description="Helical" evidence="6">
    <location>
        <begin position="134"/>
        <end position="152"/>
    </location>
</feature>
<dbReference type="InterPro" id="IPR051784">
    <property type="entry name" value="Nod_factor_ABC_transporter"/>
</dbReference>
<comment type="similarity">
    <text evidence="6">Belongs to the ABC-2 integral membrane protein family.</text>
</comment>
<feature type="transmembrane region" description="Helical" evidence="6">
    <location>
        <begin position="158"/>
        <end position="181"/>
    </location>
</feature>
<evidence type="ECO:0000256" key="4">
    <source>
        <dbReference type="ARBA" id="ARBA00023136"/>
    </source>
</evidence>
<gene>
    <name evidence="8" type="ORF">GCM10009838_28950</name>
</gene>
<dbReference type="EMBL" id="BAAAQM010000014">
    <property type="protein sequence ID" value="GAA1968656.1"/>
    <property type="molecule type" value="Genomic_DNA"/>
</dbReference>
<keyword evidence="4 6" id="KW-0472">Membrane</keyword>
<feature type="domain" description="ABC transmembrane type-2" evidence="7">
    <location>
        <begin position="40"/>
        <end position="283"/>
    </location>
</feature>
<sequence>MSSDTLAPPVPVGGGGPLTALHDAWVVTLRNLRRMTRIPEIVVFSSIQPIMFVLLFSFVFGGAIPVPGAEGKTAYREFLLPGIFVQTLAFTAATTSVGLADDLHKGLIDRFRSLPISRSAVLAGRTTADWMQNLFVLLVMATCGVIVGWRINDGFLNAVAAFALLMLFAYAMSWIGAVIGLSVRTVEAANTIGFIWIFPLTFLSNAFVPARKISPQWLQTVADWNPVSATVQALRHLWGNPDGYIGTANMPWPIRHATWVSLFWSLLILAVFVPLSVRKYRSVSA</sequence>
<feature type="transmembrane region" description="Helical" evidence="6">
    <location>
        <begin position="257"/>
        <end position="277"/>
    </location>
</feature>
<keyword evidence="3 6" id="KW-1133">Transmembrane helix</keyword>
<name>A0ABP5CTN5_9ACTN</name>
<organism evidence="8 9">
    <name type="scientific">Catenulispora subtropica</name>
    <dbReference type="NCBI Taxonomy" id="450798"/>
    <lineage>
        <taxon>Bacteria</taxon>
        <taxon>Bacillati</taxon>
        <taxon>Actinomycetota</taxon>
        <taxon>Actinomycetes</taxon>
        <taxon>Catenulisporales</taxon>
        <taxon>Catenulisporaceae</taxon>
        <taxon>Catenulispora</taxon>
    </lineage>
</organism>
<evidence type="ECO:0000256" key="6">
    <source>
        <dbReference type="RuleBase" id="RU361157"/>
    </source>
</evidence>
<keyword evidence="2 6" id="KW-0812">Transmembrane</keyword>
<accession>A0ABP5CTN5</accession>
<feature type="transmembrane region" description="Helical" evidence="6">
    <location>
        <begin position="41"/>
        <end position="66"/>
    </location>
</feature>
<evidence type="ECO:0000313" key="9">
    <source>
        <dbReference type="Proteomes" id="UP001499854"/>
    </source>
</evidence>
<evidence type="ECO:0000259" key="7">
    <source>
        <dbReference type="PROSITE" id="PS51012"/>
    </source>
</evidence>
<dbReference type="PROSITE" id="PS51012">
    <property type="entry name" value="ABC_TM2"/>
    <property type="match status" value="1"/>
</dbReference>
<feature type="transmembrane region" description="Helical" evidence="6">
    <location>
        <begin position="188"/>
        <end position="208"/>
    </location>
</feature>
<dbReference type="InterPro" id="IPR013525">
    <property type="entry name" value="ABC2_TM"/>
</dbReference>
<dbReference type="Proteomes" id="UP001499854">
    <property type="component" value="Unassembled WGS sequence"/>
</dbReference>
<dbReference type="PIRSF" id="PIRSF006648">
    <property type="entry name" value="DrrB"/>
    <property type="match status" value="1"/>
</dbReference>
<dbReference type="PANTHER" id="PTHR43229">
    <property type="entry name" value="NODULATION PROTEIN J"/>
    <property type="match status" value="1"/>
</dbReference>
<evidence type="ECO:0000256" key="2">
    <source>
        <dbReference type="ARBA" id="ARBA00022692"/>
    </source>
</evidence>
<dbReference type="InterPro" id="IPR047817">
    <property type="entry name" value="ABC2_TM_bact-type"/>
</dbReference>
<evidence type="ECO:0000256" key="5">
    <source>
        <dbReference type="ARBA" id="ARBA00023251"/>
    </source>
</evidence>
<evidence type="ECO:0000256" key="1">
    <source>
        <dbReference type="ARBA" id="ARBA00004141"/>
    </source>
</evidence>
<reference evidence="9" key="1">
    <citation type="journal article" date="2019" name="Int. J. Syst. Evol. Microbiol.">
        <title>The Global Catalogue of Microorganisms (GCM) 10K type strain sequencing project: providing services to taxonomists for standard genome sequencing and annotation.</title>
        <authorList>
            <consortium name="The Broad Institute Genomics Platform"/>
            <consortium name="The Broad Institute Genome Sequencing Center for Infectious Disease"/>
            <person name="Wu L."/>
            <person name="Ma J."/>
        </authorList>
    </citation>
    <scope>NUCLEOTIDE SEQUENCE [LARGE SCALE GENOMIC DNA]</scope>
    <source>
        <strain evidence="9">JCM 16013</strain>
    </source>
</reference>
<keyword evidence="6" id="KW-0813">Transport</keyword>
<keyword evidence="6" id="KW-1003">Cell membrane</keyword>